<feature type="compositionally biased region" description="Basic residues" evidence="1">
    <location>
        <begin position="86"/>
        <end position="95"/>
    </location>
</feature>
<evidence type="ECO:0000313" key="3">
    <source>
        <dbReference type="Proteomes" id="UP001295684"/>
    </source>
</evidence>
<organism evidence="2 3">
    <name type="scientific">Euplotes crassus</name>
    <dbReference type="NCBI Taxonomy" id="5936"/>
    <lineage>
        <taxon>Eukaryota</taxon>
        <taxon>Sar</taxon>
        <taxon>Alveolata</taxon>
        <taxon>Ciliophora</taxon>
        <taxon>Intramacronucleata</taxon>
        <taxon>Spirotrichea</taxon>
        <taxon>Hypotrichia</taxon>
        <taxon>Euplotida</taxon>
        <taxon>Euplotidae</taxon>
        <taxon>Moneuplotes</taxon>
    </lineage>
</organism>
<dbReference type="AlphaFoldDB" id="A0AAD1XZV7"/>
<dbReference type="EMBL" id="CAMPGE010024318">
    <property type="protein sequence ID" value="CAI2382167.1"/>
    <property type="molecule type" value="Genomic_DNA"/>
</dbReference>
<name>A0AAD1XZV7_EUPCR</name>
<keyword evidence="3" id="KW-1185">Reference proteome</keyword>
<protein>
    <submittedName>
        <fullName evidence="2">Uncharacterized protein</fullName>
    </submittedName>
</protein>
<dbReference type="Proteomes" id="UP001295684">
    <property type="component" value="Unassembled WGS sequence"/>
</dbReference>
<reference evidence="2" key="1">
    <citation type="submission" date="2023-07" db="EMBL/GenBank/DDBJ databases">
        <authorList>
            <consortium name="AG Swart"/>
            <person name="Singh M."/>
            <person name="Singh A."/>
            <person name="Seah K."/>
            <person name="Emmerich C."/>
        </authorList>
    </citation>
    <scope>NUCLEOTIDE SEQUENCE</scope>
    <source>
        <strain evidence="2">DP1</strain>
    </source>
</reference>
<evidence type="ECO:0000256" key="1">
    <source>
        <dbReference type="SAM" id="MobiDB-lite"/>
    </source>
</evidence>
<comment type="caution">
    <text evidence="2">The sequence shown here is derived from an EMBL/GenBank/DDBJ whole genome shotgun (WGS) entry which is preliminary data.</text>
</comment>
<proteinExistence type="predicted"/>
<accession>A0AAD1XZV7</accession>
<feature type="region of interest" description="Disordered" evidence="1">
    <location>
        <begin position="84"/>
        <end position="118"/>
    </location>
</feature>
<sequence>MSMYHVKLKNTNKSYKTELSGLKLTLNIANIKRKPVLNMKSGTKRNQICLKKKPLAFMKKTKARMLSPNPPRMNFEFPQINNTEKPKRKCRRKWRSPVSSTEKSQLAKMKTPSQKKPLYSKCRTRVMSQTIGEPCEPQNGQLKRTRTRTFSQEVIQENSTIMGQAEENESIKFTYECKIRNKLNIARRCRAFLSPVVLRTKIGEMCSLPKFTSPRHYVAEQALKKRCDLEDTDCITLDTRTTFQNDDFNSRVNHNLSNFSLDKHSIAPKMKRSHIKSCDMALE</sequence>
<evidence type="ECO:0000313" key="2">
    <source>
        <dbReference type="EMBL" id="CAI2382167.1"/>
    </source>
</evidence>
<gene>
    <name evidence="2" type="ORF">ECRASSUSDP1_LOCUS23635</name>
</gene>